<evidence type="ECO:0000256" key="1">
    <source>
        <dbReference type="SAM" id="Phobius"/>
    </source>
</evidence>
<evidence type="ECO:0000313" key="3">
    <source>
        <dbReference type="EMBL" id="CDC03425.1"/>
    </source>
</evidence>
<name>R6MX65_9FIRM</name>
<feature type="transmembrane region" description="Helical" evidence="1">
    <location>
        <begin position="229"/>
        <end position="254"/>
    </location>
</feature>
<proteinExistence type="predicted"/>
<feature type="transmembrane region" description="Helical" evidence="1">
    <location>
        <begin position="104"/>
        <end position="122"/>
    </location>
</feature>
<reference evidence="3" key="1">
    <citation type="submission" date="2012-11" db="EMBL/GenBank/DDBJ databases">
        <title>Dependencies among metagenomic species, viruses, plasmids and units of genetic variation.</title>
        <authorList>
            <person name="Nielsen H.B."/>
            <person name="Almeida M."/>
            <person name="Juncker A.S."/>
            <person name="Rasmussen S."/>
            <person name="Li J."/>
            <person name="Sunagawa S."/>
            <person name="Plichta D."/>
            <person name="Gautier L."/>
            <person name="Le Chatelier E."/>
            <person name="Peletier E."/>
            <person name="Bonde I."/>
            <person name="Nielsen T."/>
            <person name="Manichanh C."/>
            <person name="Arumugam M."/>
            <person name="Batto J."/>
            <person name="Santos M.B.Q.D."/>
            <person name="Blom N."/>
            <person name="Borruel N."/>
            <person name="Burgdorf K.S."/>
            <person name="Boumezbeur F."/>
            <person name="Casellas F."/>
            <person name="Dore J."/>
            <person name="Guarner F."/>
            <person name="Hansen T."/>
            <person name="Hildebrand F."/>
            <person name="Kaas R.S."/>
            <person name="Kennedy S."/>
            <person name="Kristiansen K."/>
            <person name="Kultima J.R."/>
            <person name="Leonard P."/>
            <person name="Levenez F."/>
            <person name="Lund O."/>
            <person name="Moumen B."/>
            <person name="Le Paslier D."/>
            <person name="Pons N."/>
            <person name="Pedersen O."/>
            <person name="Prifti E."/>
            <person name="Qin J."/>
            <person name="Raes J."/>
            <person name="Tap J."/>
            <person name="Tims S."/>
            <person name="Ussery D.W."/>
            <person name="Yamada T."/>
            <person name="MetaHit consortium"/>
            <person name="Renault P."/>
            <person name="Sicheritz-Ponten T."/>
            <person name="Bork P."/>
            <person name="Wang J."/>
            <person name="Brunak S."/>
            <person name="Ehrlich S.D."/>
        </authorList>
    </citation>
    <scope>NUCLEOTIDE SEQUENCE [LARGE SCALE GENOMIC DNA]</scope>
</reference>
<dbReference type="EMBL" id="CBEP010000005">
    <property type="protein sequence ID" value="CDC03425.1"/>
    <property type="molecule type" value="Genomic_DNA"/>
</dbReference>
<feature type="transmembrane region" description="Helical" evidence="1">
    <location>
        <begin position="191"/>
        <end position="208"/>
    </location>
</feature>
<comment type="caution">
    <text evidence="3">The sequence shown here is derived from an EMBL/GenBank/DDBJ whole genome shotgun (WGS) entry which is preliminary data.</text>
</comment>
<keyword evidence="1" id="KW-1133">Transmembrane helix</keyword>
<keyword evidence="1" id="KW-0472">Membrane</keyword>
<accession>R6MX65</accession>
<keyword evidence="1" id="KW-0812">Transmembrane</keyword>
<feature type="domain" description="Heparan-alpha-glucosaminide N-acetyltransferase catalytic" evidence="2">
    <location>
        <begin position="12"/>
        <end position="241"/>
    </location>
</feature>
<feature type="transmembrane region" description="Helical" evidence="1">
    <location>
        <begin position="21"/>
        <end position="42"/>
    </location>
</feature>
<evidence type="ECO:0000259" key="2">
    <source>
        <dbReference type="Pfam" id="PF07786"/>
    </source>
</evidence>
<dbReference type="Proteomes" id="UP000018168">
    <property type="component" value="Unassembled WGS sequence"/>
</dbReference>
<dbReference type="InterPro" id="IPR012429">
    <property type="entry name" value="HGSNAT_cat"/>
</dbReference>
<dbReference type="AlphaFoldDB" id="R6MX65"/>
<feature type="transmembrane region" description="Helical" evidence="1">
    <location>
        <begin position="81"/>
        <end position="98"/>
    </location>
</feature>
<protein>
    <recommendedName>
        <fullName evidence="2">Heparan-alpha-glucosaminide N-acetyltransferase catalytic domain-containing protein</fullName>
    </recommendedName>
</protein>
<feature type="transmembrane region" description="Helical" evidence="1">
    <location>
        <begin position="48"/>
        <end position="69"/>
    </location>
</feature>
<feature type="transmembrane region" description="Helical" evidence="1">
    <location>
        <begin position="129"/>
        <end position="149"/>
    </location>
</feature>
<organism evidence="3 4">
    <name type="scientific">[Clostridium] leptum CAG:27</name>
    <dbReference type="NCBI Taxonomy" id="1263068"/>
    <lineage>
        <taxon>Bacteria</taxon>
        <taxon>Bacillati</taxon>
        <taxon>Bacillota</taxon>
        <taxon>Clostridia</taxon>
        <taxon>Eubacteriales</taxon>
        <taxon>Oscillospiraceae</taxon>
        <taxon>Oscillospiraceae incertae sedis</taxon>
    </lineage>
</organism>
<dbReference type="Pfam" id="PF07786">
    <property type="entry name" value="HGSNAT_cat"/>
    <property type="match status" value="1"/>
</dbReference>
<sequence>MPAAARISRKGRIHLMDEIRGLCVLLMIFYHAFYTMSMLFHWELGTKLLVFFSPAEPFFAGLFILISGISSQLSHSNLIRGLKLLGVALALTLVTYFIIPSELIVFGILHMLSVCMIVFGLGQKLWDRIPLILGLAVCAVLFLITMPVSDGYLGLPGTLAWKIPAGWYEFGWLFPLGIHRADFFSADYFPLFPWIFLFFCGTYIGRWARNGKFPDFTYRLRFTSLSWMGRHALILYLIHQPLIFGVCTLISWIISL</sequence>
<gene>
    <name evidence="3" type="ORF">BN578_01427</name>
</gene>
<evidence type="ECO:0000313" key="4">
    <source>
        <dbReference type="Proteomes" id="UP000018168"/>
    </source>
</evidence>